<dbReference type="PROSITE" id="PS50109">
    <property type="entry name" value="HIS_KIN"/>
    <property type="match status" value="1"/>
</dbReference>
<evidence type="ECO:0000256" key="1">
    <source>
        <dbReference type="ARBA" id="ARBA00000085"/>
    </source>
</evidence>
<reference evidence="7" key="1">
    <citation type="journal article" date="2019" name="Int. J. Syst. Evol. Microbiol.">
        <title>The Global Catalogue of Microorganisms (GCM) 10K type strain sequencing project: providing services to taxonomists for standard genome sequencing and annotation.</title>
        <authorList>
            <consortium name="The Broad Institute Genomics Platform"/>
            <consortium name="The Broad Institute Genome Sequencing Center for Infectious Disease"/>
            <person name="Wu L."/>
            <person name="Ma J."/>
        </authorList>
    </citation>
    <scope>NUCLEOTIDE SEQUENCE [LARGE SCALE GENOMIC DNA]</scope>
    <source>
        <strain evidence="7">KCTC 23098</strain>
    </source>
</reference>
<dbReference type="PANTHER" id="PTHR43547">
    <property type="entry name" value="TWO-COMPONENT HISTIDINE KINASE"/>
    <property type="match status" value="1"/>
</dbReference>
<dbReference type="PANTHER" id="PTHR43547:SF2">
    <property type="entry name" value="HYBRID SIGNAL TRANSDUCTION HISTIDINE KINASE C"/>
    <property type="match status" value="1"/>
</dbReference>
<evidence type="ECO:0000313" key="6">
    <source>
        <dbReference type="EMBL" id="MFD2963416.1"/>
    </source>
</evidence>
<dbReference type="SMART" id="SM00388">
    <property type="entry name" value="HisKA"/>
    <property type="match status" value="1"/>
</dbReference>
<keyword evidence="4" id="KW-0472">Membrane</keyword>
<name>A0ABW6B5D0_9SPHI</name>
<comment type="catalytic activity">
    <reaction evidence="1">
        <text>ATP + protein L-histidine = ADP + protein N-phospho-L-histidine.</text>
        <dbReference type="EC" id="2.7.13.3"/>
    </reaction>
</comment>
<organism evidence="6 7">
    <name type="scientific">Olivibacter jilunii</name>
    <dbReference type="NCBI Taxonomy" id="985016"/>
    <lineage>
        <taxon>Bacteria</taxon>
        <taxon>Pseudomonadati</taxon>
        <taxon>Bacteroidota</taxon>
        <taxon>Sphingobacteriia</taxon>
        <taxon>Sphingobacteriales</taxon>
        <taxon>Sphingobacteriaceae</taxon>
        <taxon>Olivibacter</taxon>
    </lineage>
</organism>
<evidence type="ECO:0000256" key="2">
    <source>
        <dbReference type="ARBA" id="ARBA00012438"/>
    </source>
</evidence>
<protein>
    <recommendedName>
        <fullName evidence="2">histidine kinase</fullName>
        <ecNumber evidence="2">2.7.13.3</ecNumber>
    </recommendedName>
</protein>
<dbReference type="Pfam" id="PF07495">
    <property type="entry name" value="Y_Y_Y"/>
    <property type="match status" value="1"/>
</dbReference>
<evidence type="ECO:0000313" key="7">
    <source>
        <dbReference type="Proteomes" id="UP001597560"/>
    </source>
</evidence>
<dbReference type="InterPro" id="IPR005467">
    <property type="entry name" value="His_kinase_dom"/>
</dbReference>
<dbReference type="InterPro" id="IPR013783">
    <property type="entry name" value="Ig-like_fold"/>
</dbReference>
<dbReference type="EC" id="2.7.13.3" evidence="2"/>
<dbReference type="SMART" id="SM00387">
    <property type="entry name" value="HATPase_c"/>
    <property type="match status" value="1"/>
</dbReference>
<proteinExistence type="predicted"/>
<evidence type="ECO:0000259" key="5">
    <source>
        <dbReference type="PROSITE" id="PS50109"/>
    </source>
</evidence>
<keyword evidence="3" id="KW-0597">Phosphoprotein</keyword>
<feature type="transmembrane region" description="Helical" evidence="4">
    <location>
        <begin position="789"/>
        <end position="808"/>
    </location>
</feature>
<dbReference type="InterPro" id="IPR004358">
    <property type="entry name" value="Sig_transdc_His_kin-like_C"/>
</dbReference>
<dbReference type="InterPro" id="IPR015943">
    <property type="entry name" value="WD40/YVTN_repeat-like_dom_sf"/>
</dbReference>
<dbReference type="InterPro" id="IPR036097">
    <property type="entry name" value="HisK_dim/P_sf"/>
</dbReference>
<keyword evidence="4" id="KW-1133">Transmembrane helix</keyword>
<dbReference type="SUPFAM" id="SSF63829">
    <property type="entry name" value="Calcium-dependent phosphotriesterase"/>
    <property type="match status" value="2"/>
</dbReference>
<sequence length="1059" mass="121893">MKRNIKFELAMIKKLISVFLFCLFVKLLYCQPYYFKHYQVENGLSNNAVICSMQDSKGFMWFGTRDGLNRFDGYTFKVFNHNPQDSLSLGNNFIHSLFEDRLGNIWVGTDLGIYIYDPLTEKFSHFVHHQDAAIAHIQADEEGNIWYTAFSSLVRYQTQTGQIKNFGKLGMSSVDAVSVSKTGVWVGSSNGEIKLLEPKWEKTKRFEVFGKQSSIGSRPVTCLLWDENKERLWIGTAKEGLKLLYPLDGSYQDLLKKSENQLPIYVHDIKRTDEGQYMAATELGVFIYEDRHKRFVHLKKEDNNQWSISDNAVYTICRDTEGGIWVGSWFGGVSYYHKQHTFFEKFFPQKGENSLIGSAVREITADSYGNLWIGTENGGLNKLSLTSGRFEHFSVQGKPQELSSSNIHGLLATGDTLWVGTFHQGLNLMRISTGEVFKQYTASNAPFHLGSNFIYTMLRLRSGEVLLATDRGIYEYLYEREGFQLVRNFPSNIFYTSLFEDREGTIWAGSWRDGLYFYNPKTGNRGRYSHQPGNIATLTSNRVTYITETKDRQLWVATEEGLCRLDKSLGKFKQYQFPQSMQSLLVCTVQEDNHGDLWISTSKGLIRFNPRANTSRFFGVANGLLSDQFNYNSVYKAQNGMLYFGTVKGLIRFNPRRLQDKSFVPPVYFTGFQVYNKDLTIGENGSPLKKSITFTDTIILRHNQSTFSIDFAALSYTSPEMTEYVYKMDGLDPDWTHLQANRKAYFTELPPGEYIFRVSTINSLGARIGKEAILSIHILPPFWASKAAYLLYTVLIIVLIYYIVGSYHRRLREKNRLKLEQLAHKKEEEMYRAKIEFFTQVAHEIRTPLTLIKGPMEKIIKQVDEVPTIRKNLLIMEKNTNRLLELSGQLLDFRKTEEQAFVLTYQHLEVTQFLKDQVERLGPTAMELRIKIKLEVLKEELWVYVDVEALDKMLSNLLNNALKYAASKIVIRLQKEELFFRVIIASDGERIPPHLQEKIFEPFYRIKGNTKSVGSGLGLALARSLAEMHRGSLILDIKNNENFNTFVLSLPLNHKESDL</sequence>
<evidence type="ECO:0000256" key="3">
    <source>
        <dbReference type="ARBA" id="ARBA00022553"/>
    </source>
</evidence>
<gene>
    <name evidence="6" type="ORF">ACFS6J_16555</name>
</gene>
<comment type="caution">
    <text evidence="6">The sequence shown here is derived from an EMBL/GenBank/DDBJ whole genome shotgun (WGS) entry which is preliminary data.</text>
</comment>
<dbReference type="CDD" id="cd00082">
    <property type="entry name" value="HisKA"/>
    <property type="match status" value="1"/>
</dbReference>
<dbReference type="InterPro" id="IPR011047">
    <property type="entry name" value="Quinoprotein_ADH-like_sf"/>
</dbReference>
<dbReference type="Pfam" id="PF00512">
    <property type="entry name" value="HisKA"/>
    <property type="match status" value="1"/>
</dbReference>
<dbReference type="Gene3D" id="3.30.565.10">
    <property type="entry name" value="Histidine kinase-like ATPase, C-terminal domain"/>
    <property type="match status" value="1"/>
</dbReference>
<dbReference type="InterPro" id="IPR003594">
    <property type="entry name" value="HATPase_dom"/>
</dbReference>
<dbReference type="Gene3D" id="1.10.287.130">
    <property type="match status" value="1"/>
</dbReference>
<dbReference type="SUPFAM" id="SSF55874">
    <property type="entry name" value="ATPase domain of HSP90 chaperone/DNA topoisomerase II/histidine kinase"/>
    <property type="match status" value="1"/>
</dbReference>
<dbReference type="InterPro" id="IPR011110">
    <property type="entry name" value="Reg_prop"/>
</dbReference>
<dbReference type="CDD" id="cd00075">
    <property type="entry name" value="HATPase"/>
    <property type="match status" value="1"/>
</dbReference>
<dbReference type="PRINTS" id="PR00344">
    <property type="entry name" value="BCTRLSENSOR"/>
</dbReference>
<dbReference type="InterPro" id="IPR003661">
    <property type="entry name" value="HisK_dim/P_dom"/>
</dbReference>
<dbReference type="Proteomes" id="UP001597560">
    <property type="component" value="Unassembled WGS sequence"/>
</dbReference>
<accession>A0ABW6B5D0</accession>
<dbReference type="Gene3D" id="2.60.40.10">
    <property type="entry name" value="Immunoglobulins"/>
    <property type="match status" value="1"/>
</dbReference>
<keyword evidence="7" id="KW-1185">Reference proteome</keyword>
<evidence type="ECO:0000256" key="4">
    <source>
        <dbReference type="SAM" id="Phobius"/>
    </source>
</evidence>
<dbReference type="SUPFAM" id="SSF47384">
    <property type="entry name" value="Homodimeric domain of signal transducing histidine kinase"/>
    <property type="match status" value="1"/>
</dbReference>
<dbReference type="Pfam" id="PF07494">
    <property type="entry name" value="Reg_prop"/>
    <property type="match status" value="5"/>
</dbReference>
<feature type="domain" description="Histidine kinase" evidence="5">
    <location>
        <begin position="840"/>
        <end position="1054"/>
    </location>
</feature>
<dbReference type="Gene3D" id="2.130.10.10">
    <property type="entry name" value="YVTN repeat-like/Quinoprotein amine dehydrogenase"/>
    <property type="match status" value="2"/>
</dbReference>
<dbReference type="SUPFAM" id="SSF50998">
    <property type="entry name" value="Quinoprotein alcohol dehydrogenase-like"/>
    <property type="match status" value="1"/>
</dbReference>
<dbReference type="Pfam" id="PF02518">
    <property type="entry name" value="HATPase_c"/>
    <property type="match status" value="1"/>
</dbReference>
<dbReference type="RefSeq" id="WP_130858061.1">
    <property type="nucleotide sequence ID" value="NZ_LR027857.1"/>
</dbReference>
<dbReference type="EMBL" id="JBHUPA010000008">
    <property type="protein sequence ID" value="MFD2963416.1"/>
    <property type="molecule type" value="Genomic_DNA"/>
</dbReference>
<dbReference type="InterPro" id="IPR011123">
    <property type="entry name" value="Y_Y_Y"/>
</dbReference>
<dbReference type="InterPro" id="IPR036890">
    <property type="entry name" value="HATPase_C_sf"/>
</dbReference>
<keyword evidence="4" id="KW-0812">Transmembrane</keyword>